<proteinExistence type="predicted"/>
<dbReference type="OrthoDB" id="267598at2157"/>
<feature type="transmembrane region" description="Helical" evidence="1">
    <location>
        <begin position="7"/>
        <end position="29"/>
    </location>
</feature>
<organism evidence="2 3">
    <name type="scientific">Halalkalicoccus paucihalophilus</name>
    <dbReference type="NCBI Taxonomy" id="1008153"/>
    <lineage>
        <taxon>Archaea</taxon>
        <taxon>Methanobacteriati</taxon>
        <taxon>Methanobacteriota</taxon>
        <taxon>Stenosarchaea group</taxon>
        <taxon>Halobacteria</taxon>
        <taxon>Halobacteriales</taxon>
        <taxon>Halococcaceae</taxon>
        <taxon>Halalkalicoccus</taxon>
    </lineage>
</organism>
<reference evidence="2 3" key="1">
    <citation type="submission" date="2016-02" db="EMBL/GenBank/DDBJ databases">
        <title>Genome sequence of Halalkalicoccus paucihalophilus DSM 24557.</title>
        <authorList>
            <person name="Poehlein A."/>
            <person name="Daniel R."/>
        </authorList>
    </citation>
    <scope>NUCLEOTIDE SEQUENCE [LARGE SCALE GENOMIC DNA]</scope>
    <source>
        <strain evidence="2 3">DSM 24557</strain>
    </source>
</reference>
<dbReference type="PATRIC" id="fig|1008153.3.peg.1048"/>
<dbReference type="EMBL" id="LTAZ01000003">
    <property type="protein sequence ID" value="KYH27149.1"/>
    <property type="molecule type" value="Genomic_DNA"/>
</dbReference>
<evidence type="ECO:0000313" key="2">
    <source>
        <dbReference type="EMBL" id="KYH27149.1"/>
    </source>
</evidence>
<keyword evidence="1" id="KW-1133">Transmembrane helix</keyword>
<name>A0A151AHL9_9EURY</name>
<dbReference type="RefSeq" id="WP_157078420.1">
    <property type="nucleotide sequence ID" value="NZ_LTAZ01000003.1"/>
</dbReference>
<sequence length="59" mass="6261">MQRRAAAMYAAVFALIAIGAWAVGSFGLVSNQTGLQWISVLSGITVFLLVAFSYLPVRG</sequence>
<keyword evidence="3" id="KW-1185">Reference proteome</keyword>
<dbReference type="Proteomes" id="UP000075321">
    <property type="component" value="Unassembled WGS sequence"/>
</dbReference>
<comment type="caution">
    <text evidence="2">The sequence shown here is derived from an EMBL/GenBank/DDBJ whole genome shotgun (WGS) entry which is preliminary data.</text>
</comment>
<accession>A0A151AHL9</accession>
<evidence type="ECO:0000256" key="1">
    <source>
        <dbReference type="SAM" id="Phobius"/>
    </source>
</evidence>
<keyword evidence="1" id="KW-0812">Transmembrane</keyword>
<protein>
    <submittedName>
        <fullName evidence="2">Uncharacterized protein</fullName>
    </submittedName>
</protein>
<evidence type="ECO:0000313" key="3">
    <source>
        <dbReference type="Proteomes" id="UP000075321"/>
    </source>
</evidence>
<keyword evidence="1" id="KW-0472">Membrane</keyword>
<feature type="transmembrane region" description="Helical" evidence="1">
    <location>
        <begin position="35"/>
        <end position="57"/>
    </location>
</feature>
<dbReference type="AlphaFoldDB" id="A0A151AHL9"/>
<gene>
    <name evidence="2" type="ORF">HAPAU_10440</name>
</gene>